<gene>
    <name evidence="2" type="ORF">J5Y09_05310</name>
</gene>
<sequence length="88" mass="9189">MEALVTGGAVADLILACLVLEAIALLAWRRWRGTGPTIPDILALLLPGAFLVLALRVALTGGPWPLIPAALSAALVAHLADLSRRFRG</sequence>
<accession>A0ABS4APP1</accession>
<dbReference type="Proteomes" id="UP000680815">
    <property type="component" value="Unassembled WGS sequence"/>
</dbReference>
<dbReference type="RefSeq" id="WP_209350707.1">
    <property type="nucleotide sequence ID" value="NZ_JAGIYZ010000003.1"/>
</dbReference>
<dbReference type="EMBL" id="JAGIYZ010000003">
    <property type="protein sequence ID" value="MBP0463320.1"/>
    <property type="molecule type" value="Genomic_DNA"/>
</dbReference>
<reference evidence="2 3" key="1">
    <citation type="submission" date="2021-03" db="EMBL/GenBank/DDBJ databases">
        <authorList>
            <person name="So Y."/>
        </authorList>
    </citation>
    <scope>NUCLEOTIDE SEQUENCE [LARGE SCALE GENOMIC DNA]</scope>
    <source>
        <strain evidence="2 3">PWR1</strain>
    </source>
</reference>
<keyword evidence="1" id="KW-0472">Membrane</keyword>
<evidence type="ECO:0000313" key="3">
    <source>
        <dbReference type="Proteomes" id="UP000680815"/>
    </source>
</evidence>
<keyword evidence="1" id="KW-0812">Transmembrane</keyword>
<evidence type="ECO:0000256" key="1">
    <source>
        <dbReference type="SAM" id="Phobius"/>
    </source>
</evidence>
<organism evidence="2 3">
    <name type="scientific">Roseomonas nitratireducens</name>
    <dbReference type="NCBI Taxonomy" id="2820810"/>
    <lineage>
        <taxon>Bacteria</taxon>
        <taxon>Pseudomonadati</taxon>
        <taxon>Pseudomonadota</taxon>
        <taxon>Alphaproteobacteria</taxon>
        <taxon>Acetobacterales</taxon>
        <taxon>Roseomonadaceae</taxon>
        <taxon>Roseomonas</taxon>
    </lineage>
</organism>
<protein>
    <submittedName>
        <fullName evidence="2">Uncharacterized protein</fullName>
    </submittedName>
</protein>
<feature type="transmembrane region" description="Helical" evidence="1">
    <location>
        <begin position="40"/>
        <end position="59"/>
    </location>
</feature>
<name>A0ABS4APP1_9PROT</name>
<evidence type="ECO:0000313" key="2">
    <source>
        <dbReference type="EMBL" id="MBP0463320.1"/>
    </source>
</evidence>
<comment type="caution">
    <text evidence="2">The sequence shown here is derived from an EMBL/GenBank/DDBJ whole genome shotgun (WGS) entry which is preliminary data.</text>
</comment>
<keyword evidence="3" id="KW-1185">Reference proteome</keyword>
<proteinExistence type="predicted"/>
<keyword evidence="1" id="KW-1133">Transmembrane helix</keyword>
<feature type="transmembrane region" description="Helical" evidence="1">
    <location>
        <begin position="6"/>
        <end position="28"/>
    </location>
</feature>